<proteinExistence type="predicted"/>
<feature type="transmembrane region" description="Helical" evidence="1">
    <location>
        <begin position="33"/>
        <end position="55"/>
    </location>
</feature>
<protein>
    <recommendedName>
        <fullName evidence="4">Secreted protein</fullName>
    </recommendedName>
</protein>
<gene>
    <name evidence="2" type="ORF">DZF98_04935</name>
</gene>
<keyword evidence="1" id="KW-0812">Transmembrane</keyword>
<reference evidence="2 3" key="1">
    <citation type="submission" date="2018-08" db="EMBL/GenBank/DDBJ databases">
        <title>Genome Sequence of Clavibacter michiganensis Subspecies type strains, and the Atypical Peach-Colored Strains Isolated from Tomato.</title>
        <authorList>
            <person name="Osdaghi E."/>
            <person name="Portier P."/>
            <person name="Briand M."/>
            <person name="Jacques M.-A."/>
        </authorList>
    </citation>
    <scope>NUCLEOTIDE SEQUENCE [LARGE SCALE GENOMIC DNA]</scope>
    <source>
        <strain evidence="2 3">CFBP 8216</strain>
    </source>
</reference>
<sequence>MTTTKRSSTAAVASIVLLLVVLGLRRQEMLTDSVAVMLALALGIAFAVATTLTGVRVARAARERTAAETTSADDHRLL</sequence>
<dbReference type="EMBL" id="QWEE01000047">
    <property type="protein sequence ID" value="RII93244.1"/>
    <property type="molecule type" value="Genomic_DNA"/>
</dbReference>
<keyword evidence="1" id="KW-1133">Transmembrane helix</keyword>
<dbReference type="Proteomes" id="UP000265355">
    <property type="component" value="Unassembled WGS sequence"/>
</dbReference>
<evidence type="ECO:0000313" key="3">
    <source>
        <dbReference type="Proteomes" id="UP000265355"/>
    </source>
</evidence>
<evidence type="ECO:0008006" key="4">
    <source>
        <dbReference type="Google" id="ProtNLM"/>
    </source>
</evidence>
<evidence type="ECO:0000256" key="1">
    <source>
        <dbReference type="SAM" id="Phobius"/>
    </source>
</evidence>
<accession>A0ABX9N7G0</accession>
<name>A0ABX9N7G0_9MICO</name>
<keyword evidence="3" id="KW-1185">Reference proteome</keyword>
<organism evidence="2 3">
    <name type="scientific">Clavibacter californiensis</name>
    <dbReference type="NCBI Taxonomy" id="1401995"/>
    <lineage>
        <taxon>Bacteria</taxon>
        <taxon>Bacillati</taxon>
        <taxon>Actinomycetota</taxon>
        <taxon>Actinomycetes</taxon>
        <taxon>Micrococcales</taxon>
        <taxon>Microbacteriaceae</taxon>
        <taxon>Clavibacter</taxon>
    </lineage>
</organism>
<keyword evidence="1" id="KW-0472">Membrane</keyword>
<evidence type="ECO:0000313" key="2">
    <source>
        <dbReference type="EMBL" id="RII93244.1"/>
    </source>
</evidence>
<comment type="caution">
    <text evidence="2">The sequence shown here is derived from an EMBL/GenBank/DDBJ whole genome shotgun (WGS) entry which is preliminary data.</text>
</comment>
<dbReference type="RefSeq" id="WP_119372672.1">
    <property type="nucleotide sequence ID" value="NZ_CP040792.1"/>
</dbReference>